<dbReference type="OrthoDB" id="220906at2"/>
<protein>
    <submittedName>
        <fullName evidence="3">CHAT domain protein</fullName>
    </submittedName>
</protein>
<dbReference type="InterPro" id="IPR011990">
    <property type="entry name" value="TPR-like_helical_dom_sf"/>
</dbReference>
<evidence type="ECO:0000313" key="3">
    <source>
        <dbReference type="EMBL" id="QEG24202.1"/>
    </source>
</evidence>
<gene>
    <name evidence="3" type="ORF">MFFC18_41190</name>
</gene>
<organism evidence="3 4">
    <name type="scientific">Mariniblastus fucicola</name>
    <dbReference type="NCBI Taxonomy" id="980251"/>
    <lineage>
        <taxon>Bacteria</taxon>
        <taxon>Pseudomonadati</taxon>
        <taxon>Planctomycetota</taxon>
        <taxon>Planctomycetia</taxon>
        <taxon>Pirellulales</taxon>
        <taxon>Pirellulaceae</taxon>
        <taxon>Mariniblastus</taxon>
    </lineage>
</organism>
<reference evidence="3 4" key="1">
    <citation type="submission" date="2019-08" db="EMBL/GenBank/DDBJ databases">
        <title>Deep-cultivation of Planctomycetes and their phenomic and genomic characterization uncovers novel biology.</title>
        <authorList>
            <person name="Wiegand S."/>
            <person name="Jogler M."/>
            <person name="Boedeker C."/>
            <person name="Pinto D."/>
            <person name="Vollmers J."/>
            <person name="Rivas-Marin E."/>
            <person name="Kohn T."/>
            <person name="Peeters S.H."/>
            <person name="Heuer A."/>
            <person name="Rast P."/>
            <person name="Oberbeckmann S."/>
            <person name="Bunk B."/>
            <person name="Jeske O."/>
            <person name="Meyerdierks A."/>
            <person name="Storesund J.E."/>
            <person name="Kallscheuer N."/>
            <person name="Luecker S."/>
            <person name="Lage O.M."/>
            <person name="Pohl T."/>
            <person name="Merkel B.J."/>
            <person name="Hornburger P."/>
            <person name="Mueller R.-W."/>
            <person name="Bruemmer F."/>
            <person name="Labrenz M."/>
            <person name="Spormann A.M."/>
            <person name="Op den Camp H."/>
            <person name="Overmann J."/>
            <person name="Amann R."/>
            <person name="Jetten M.S.M."/>
            <person name="Mascher T."/>
            <person name="Medema M.H."/>
            <person name="Devos D.P."/>
            <person name="Kaster A.-K."/>
            <person name="Ovreas L."/>
            <person name="Rohde M."/>
            <person name="Galperin M.Y."/>
            <person name="Jogler C."/>
        </authorList>
    </citation>
    <scope>NUCLEOTIDE SEQUENCE [LARGE SCALE GENOMIC DNA]</scope>
    <source>
        <strain evidence="3 4">FC18</strain>
    </source>
</reference>
<feature type="compositionally biased region" description="Pro residues" evidence="1">
    <location>
        <begin position="1008"/>
        <end position="1020"/>
    </location>
</feature>
<evidence type="ECO:0000256" key="2">
    <source>
        <dbReference type="SAM" id="SignalP"/>
    </source>
</evidence>
<evidence type="ECO:0000313" key="4">
    <source>
        <dbReference type="Proteomes" id="UP000322214"/>
    </source>
</evidence>
<feature type="region of interest" description="Disordered" evidence="1">
    <location>
        <begin position="991"/>
        <end position="1072"/>
    </location>
</feature>
<dbReference type="RefSeq" id="WP_075083489.1">
    <property type="nucleotide sequence ID" value="NZ_CP042912.1"/>
</dbReference>
<accession>A0A5B9PHQ6</accession>
<dbReference type="Gene3D" id="1.25.40.10">
    <property type="entry name" value="Tetratricopeptide repeat domain"/>
    <property type="match status" value="1"/>
</dbReference>
<feature type="chain" id="PRO_5023095250" evidence="2">
    <location>
        <begin position="23"/>
        <end position="1072"/>
    </location>
</feature>
<dbReference type="KEGG" id="mff:MFFC18_41190"/>
<dbReference type="STRING" id="980251.GCA_001642875_00695"/>
<feature type="compositionally biased region" description="Basic and acidic residues" evidence="1">
    <location>
        <begin position="1036"/>
        <end position="1072"/>
    </location>
</feature>
<feature type="signal peptide" evidence="2">
    <location>
        <begin position="1"/>
        <end position="22"/>
    </location>
</feature>
<dbReference type="Proteomes" id="UP000322214">
    <property type="component" value="Chromosome"/>
</dbReference>
<keyword evidence="4" id="KW-1185">Reference proteome</keyword>
<dbReference type="SUPFAM" id="SSF48452">
    <property type="entry name" value="TPR-like"/>
    <property type="match status" value="1"/>
</dbReference>
<evidence type="ECO:0000256" key="1">
    <source>
        <dbReference type="SAM" id="MobiDB-lite"/>
    </source>
</evidence>
<dbReference type="AlphaFoldDB" id="A0A5B9PHQ6"/>
<keyword evidence="2" id="KW-0732">Signal</keyword>
<sequence length="1072" mass="118215" precursor="true">MLLQRRSAVTFLLIFASWLVCASHLRAQTLRSSGSLPKVSYYQAFSLYKNGDFARAGRDFQRGYTTAYQFGDQRFLDSVCYLTMMGECHYHVGNYADAMVNYDRALKLYLSFNNSGWQSRIQSPTTLPVDTGAFMRSKVNWGTPTRNASIAKMPSKFMVMFGRLDAPLVFQEGGAWDPARLRSVDVTEIMRCTALAMHRRKHILGSMSRLDPLAKQLLTGVKVRGAGDGSIMGSYNGILSGIAMAAMERNDDAARMLTKSLQINGQFDHALTPVGLTELTRIAMSSGKKSTAETLALEASYSAGVFNQYDLVNESLSLGTTNHLLTLKTPYPPLANAIQWANREKYRLTQLSLIQRLAECHAEAANTRAAREVLAMANTADRRRNTLGASVANARLKYTSAMIGFTEGNFAAGLADLSAALGQYQNGSLWLFRLRRASDLISAGAVSELEADKLYGSLLHDPTDAEWRFDPIEPMAFLTTDHVTAMENWFDILIRRRQYERALQVAELIRRHRFYSTMPLGGRLLAFRHGLNAETSSLDPATARQRESFLSRNGAYQELLTGALEIQKQLVKLPLSPEPDSDEARNKSQLLARLAQVSAAQEALMASYALSREPSNLSFPPQLPLESFKRMIPPGTLCLSTLNTASGYHLFFVSRERIRYVPLGSTRGLNRAVTKLLRDIGAIGGAATDGKTLTSEDWKESATELKSGIFAEIPDESFANIVEMVVIPDGMLWYMPFEALPVEFDGEEKVLVDLCPIRYAPTMFLAVEAPGGSQLTRNSVAVGTMHNRGELETTLAEVEELKKKFPDVETYQEQSSPSGLGAWLTNHLMVWSESFIPANGYDFRPVPFDASSHATIRSWMALPWYGPEYLSLPGLRTFGKGRKANGSEMFVTTVTLMASGSRTIMLPRWPTGGAISLGLSRLYAENLSEDMTGAQSLRKAMLAARDFDFDFEKEPQVKKEKDPGDISPEHPFFWASFFVVDQPRLKAAAVVPPDANQAPSKQPGLTTPMPPGRQAPPPSMAPKTSGKAGDPTDETAGEKSADGKEVTEEAEKPVPDKDEKPKADPRKSGGVF</sequence>
<name>A0A5B9PHQ6_9BACT</name>
<dbReference type="EMBL" id="CP042912">
    <property type="protein sequence ID" value="QEG24202.1"/>
    <property type="molecule type" value="Genomic_DNA"/>
</dbReference>
<proteinExistence type="predicted"/>